<feature type="transmembrane region" description="Helical" evidence="1">
    <location>
        <begin position="97"/>
        <end position="122"/>
    </location>
</feature>
<feature type="transmembrane region" description="Helical" evidence="1">
    <location>
        <begin position="43"/>
        <end position="61"/>
    </location>
</feature>
<reference evidence="3" key="1">
    <citation type="submission" date="2012-11" db="EMBL/GenBank/DDBJ databases">
        <authorList>
            <person name="Lucero-Rivera Y.E."/>
            <person name="Tovar-Ramirez D."/>
        </authorList>
    </citation>
    <scope>NUCLEOTIDE SEQUENCE [LARGE SCALE GENOMIC DNA]</scope>
    <source>
        <strain evidence="3">Araruama</strain>
    </source>
</reference>
<feature type="transmembrane region" description="Helical" evidence="1">
    <location>
        <begin position="223"/>
        <end position="249"/>
    </location>
</feature>
<evidence type="ECO:0000313" key="3">
    <source>
        <dbReference type="Proteomes" id="UP000189670"/>
    </source>
</evidence>
<dbReference type="Proteomes" id="UP000189670">
    <property type="component" value="Unassembled WGS sequence"/>
</dbReference>
<feature type="transmembrane region" description="Helical" evidence="1">
    <location>
        <begin position="191"/>
        <end position="211"/>
    </location>
</feature>
<evidence type="ECO:0000256" key="1">
    <source>
        <dbReference type="SAM" id="Phobius"/>
    </source>
</evidence>
<comment type="caution">
    <text evidence="2">The sequence shown here is derived from an EMBL/GenBank/DDBJ whole genome shotgun (WGS) entry which is preliminary data.</text>
</comment>
<organism evidence="2 3">
    <name type="scientific">Candidatus Magnetoglobus multicellularis str. Araruama</name>
    <dbReference type="NCBI Taxonomy" id="890399"/>
    <lineage>
        <taxon>Bacteria</taxon>
        <taxon>Pseudomonadati</taxon>
        <taxon>Thermodesulfobacteriota</taxon>
        <taxon>Desulfobacteria</taxon>
        <taxon>Desulfobacterales</taxon>
        <taxon>Desulfobacteraceae</taxon>
        <taxon>Candidatus Magnetoglobus</taxon>
    </lineage>
</organism>
<accession>A0A1V1P3M0</accession>
<name>A0A1V1P3M0_9BACT</name>
<proteinExistence type="predicted"/>
<evidence type="ECO:0000313" key="2">
    <source>
        <dbReference type="EMBL" id="ETR69335.1"/>
    </source>
</evidence>
<feature type="transmembrane region" description="Helical" evidence="1">
    <location>
        <begin position="134"/>
        <end position="155"/>
    </location>
</feature>
<keyword evidence="1" id="KW-0812">Transmembrane</keyword>
<keyword evidence="1" id="KW-0472">Membrane</keyword>
<dbReference type="Pfam" id="PF07556">
    <property type="entry name" value="DUF1538"/>
    <property type="match status" value="1"/>
</dbReference>
<keyword evidence="1" id="KW-1133">Transmembrane helix</keyword>
<sequence>MNFIFDAGAVLLATIRDILPILLLIIGFQLFVLRQPIPQLRRLIVGGIYVVIGLAMFLIGLEKALFPVGKIMAAQLADPTLLGGGNIELVDWTAYGWVYLFAALIGFSTTIAEPSLLAVAIKAGEVSSGVISPWGLRITVAIGVAIGIALGTFRIVTGTPLHFYIIIGYIVIVLQTFITPKKMIALAYDSGGVTTSTVTVPLVAALGLGLSDAVPGRNPAIDGFGLIAFASLFPIITVMGYAQISLWFVNNSLKKRSKGENK</sequence>
<dbReference type="EMBL" id="ATBP01000670">
    <property type="protein sequence ID" value="ETR69335.1"/>
    <property type="molecule type" value="Genomic_DNA"/>
</dbReference>
<gene>
    <name evidence="2" type="ORF">OMM_03995</name>
</gene>
<feature type="transmembrane region" description="Helical" evidence="1">
    <location>
        <begin position="12"/>
        <end position="31"/>
    </location>
</feature>
<feature type="transmembrane region" description="Helical" evidence="1">
    <location>
        <begin position="161"/>
        <end position="179"/>
    </location>
</feature>
<dbReference type="InterPro" id="IPR011435">
    <property type="entry name" value="UmpAB"/>
</dbReference>
<protein>
    <submittedName>
        <fullName evidence="2">PTS system mannose-specific, factor IIC</fullName>
    </submittedName>
</protein>
<dbReference type="AlphaFoldDB" id="A0A1V1P3M0"/>